<dbReference type="RefSeq" id="WP_093110562.1">
    <property type="nucleotide sequence ID" value="NZ_FNGG01000001.1"/>
</dbReference>
<dbReference type="Pfam" id="PF01266">
    <property type="entry name" value="DAO"/>
    <property type="match status" value="1"/>
</dbReference>
<dbReference type="PANTHER" id="PTHR13847:SF289">
    <property type="entry name" value="GLYCINE OXIDASE"/>
    <property type="match status" value="1"/>
</dbReference>
<dbReference type="SUPFAM" id="SSF51971">
    <property type="entry name" value="Nucleotide-binding domain"/>
    <property type="match status" value="1"/>
</dbReference>
<dbReference type="OrthoDB" id="214253at2"/>
<dbReference type="GO" id="GO:0016491">
    <property type="term" value="F:oxidoreductase activity"/>
    <property type="evidence" value="ECO:0007669"/>
    <property type="project" value="UniProtKB-KW"/>
</dbReference>
<evidence type="ECO:0000259" key="2">
    <source>
        <dbReference type="Pfam" id="PF01266"/>
    </source>
</evidence>
<dbReference type="InterPro" id="IPR006076">
    <property type="entry name" value="FAD-dep_OxRdtase"/>
</dbReference>
<name>A0A1H5GZ39_9FLAO</name>
<sequence length="354" mass="40060">MKDYLIVGLGLSGASIAFRLEKAKRSFLVYDDQSQEASKVAGGFMNPVILKRFTLAWKADEQMAKAVPFYEEMEELLNKKFMGPLEIYRRFSSVEEQNNWFAAADNPRLAPFLDDKLISNVSPQIPGKYSFGKVRNTKRIDPRNLLESYAGHLRQLGKLKEEPFDHEALEIQEDGVVYKGIRAKNIIFCEGFGLLKNPYFKYLPLRGNKGEYIIIKAPGLDLQVGVKSSIFIFPAGGDHFAVGATYSNTDKTPEPTTAAREELVEKLRDLIDVDFEVVDQVAGLRPSTIDRRALVGRHPVHQNLYCCNGFGSRGILLAPMVSEELLNYIEKNNKLTPEIDISRFTKKWFPKSQI</sequence>
<dbReference type="PANTHER" id="PTHR13847">
    <property type="entry name" value="SARCOSINE DEHYDROGENASE-RELATED"/>
    <property type="match status" value="1"/>
</dbReference>
<keyword evidence="4" id="KW-1185">Reference proteome</keyword>
<evidence type="ECO:0000256" key="1">
    <source>
        <dbReference type="ARBA" id="ARBA00023002"/>
    </source>
</evidence>
<dbReference type="InterPro" id="IPR036188">
    <property type="entry name" value="FAD/NAD-bd_sf"/>
</dbReference>
<dbReference type="Gene3D" id="3.50.50.60">
    <property type="entry name" value="FAD/NAD(P)-binding domain"/>
    <property type="match status" value="1"/>
</dbReference>
<proteinExistence type="predicted"/>
<dbReference type="EMBL" id="FNUG01000001">
    <property type="protein sequence ID" value="SEE20895.1"/>
    <property type="molecule type" value="Genomic_DNA"/>
</dbReference>
<dbReference type="STRING" id="390640.SAMN04488034_10137"/>
<dbReference type="GO" id="GO:0005737">
    <property type="term" value="C:cytoplasm"/>
    <property type="evidence" value="ECO:0007669"/>
    <property type="project" value="TreeGrafter"/>
</dbReference>
<feature type="domain" description="FAD dependent oxidoreductase" evidence="2">
    <location>
        <begin position="3"/>
        <end position="325"/>
    </location>
</feature>
<protein>
    <submittedName>
        <fullName evidence="3">Glycine/D-amino acid oxidase</fullName>
    </submittedName>
</protein>
<reference evidence="3 4" key="1">
    <citation type="submission" date="2016-10" db="EMBL/GenBank/DDBJ databases">
        <authorList>
            <person name="de Groot N.N."/>
        </authorList>
    </citation>
    <scope>NUCLEOTIDE SEQUENCE [LARGE SCALE GENOMIC DNA]</scope>
    <source>
        <strain evidence="3 4">DSM 23553</strain>
    </source>
</reference>
<gene>
    <name evidence="3" type="ORF">SAMN04488034_10137</name>
</gene>
<evidence type="ECO:0000313" key="4">
    <source>
        <dbReference type="Proteomes" id="UP000199448"/>
    </source>
</evidence>
<evidence type="ECO:0000313" key="3">
    <source>
        <dbReference type="EMBL" id="SEE20895.1"/>
    </source>
</evidence>
<dbReference type="AlphaFoldDB" id="A0A1H5GZ39"/>
<dbReference type="SUPFAM" id="SSF54373">
    <property type="entry name" value="FAD-linked reductases, C-terminal domain"/>
    <property type="match status" value="1"/>
</dbReference>
<dbReference type="Proteomes" id="UP000199448">
    <property type="component" value="Unassembled WGS sequence"/>
</dbReference>
<organism evidence="3 4">
    <name type="scientific">Salinimicrobium catena</name>
    <dbReference type="NCBI Taxonomy" id="390640"/>
    <lineage>
        <taxon>Bacteria</taxon>
        <taxon>Pseudomonadati</taxon>
        <taxon>Bacteroidota</taxon>
        <taxon>Flavobacteriia</taxon>
        <taxon>Flavobacteriales</taxon>
        <taxon>Flavobacteriaceae</taxon>
        <taxon>Salinimicrobium</taxon>
    </lineage>
</organism>
<keyword evidence="1" id="KW-0560">Oxidoreductase</keyword>
<accession>A0A1H5GZ39</accession>
<dbReference type="Gene3D" id="3.30.9.10">
    <property type="entry name" value="D-Amino Acid Oxidase, subunit A, domain 2"/>
    <property type="match status" value="1"/>
</dbReference>